<proteinExistence type="predicted"/>
<evidence type="ECO:0000256" key="1">
    <source>
        <dbReference type="SAM" id="MobiDB-lite"/>
    </source>
</evidence>
<organism evidence="2 3">
    <name type="scientific">Streptomyces kaniharaensis</name>
    <dbReference type="NCBI Taxonomy" id="212423"/>
    <lineage>
        <taxon>Bacteria</taxon>
        <taxon>Bacillati</taxon>
        <taxon>Actinomycetota</taxon>
        <taxon>Actinomycetes</taxon>
        <taxon>Kitasatosporales</taxon>
        <taxon>Streptomycetaceae</taxon>
        <taxon>Streptomyces</taxon>
    </lineage>
</organism>
<gene>
    <name evidence="2" type="ORF">F7Q99_36765</name>
</gene>
<reference evidence="2 3" key="1">
    <citation type="submission" date="2019-09" db="EMBL/GenBank/DDBJ databases">
        <title>Genome Sequences of Streptomyces kaniharaensis ATCC 21070.</title>
        <authorList>
            <person name="Zhu W."/>
            <person name="De Crecy-Lagard V."/>
            <person name="Richards N.G."/>
        </authorList>
    </citation>
    <scope>NUCLEOTIDE SEQUENCE [LARGE SCALE GENOMIC DNA]</scope>
    <source>
        <strain evidence="2 3">SF-557</strain>
    </source>
</reference>
<name>A0A6N7L5F5_9ACTN</name>
<evidence type="ECO:0000313" key="3">
    <source>
        <dbReference type="Proteomes" id="UP000450000"/>
    </source>
</evidence>
<dbReference type="Proteomes" id="UP000450000">
    <property type="component" value="Unassembled WGS sequence"/>
</dbReference>
<comment type="caution">
    <text evidence="2">The sequence shown here is derived from an EMBL/GenBank/DDBJ whole genome shotgun (WGS) entry which is preliminary data.</text>
</comment>
<evidence type="ECO:0000313" key="2">
    <source>
        <dbReference type="EMBL" id="MQS17594.1"/>
    </source>
</evidence>
<sequence length="241" mass="25193">MTDTLRTRLTRTALDTADNIATVTAAAATGLTTYRALHTRPTETRITAALATGTLAALLTDQTIYKVLAPLRRRLGVDYRGLAPEAAPAPTPQQLAADLVADAAQRAASGASILDYGCGSLTKTDNWEGMADGSARCEITSTAHLLSVPSPTVHDGYRSRTYLLVQDGEQPVQVHSIGDLVALVGGPANGLPESPGAEDNDPCSVLGEDLAIKEFLPDSRTDGEPADDIDQEAEACADGRP</sequence>
<dbReference type="EMBL" id="WBOF01000005">
    <property type="protein sequence ID" value="MQS17594.1"/>
    <property type="molecule type" value="Genomic_DNA"/>
</dbReference>
<keyword evidence="3" id="KW-1185">Reference proteome</keyword>
<dbReference type="OrthoDB" id="4338763at2"/>
<accession>A0A6N7L5F5</accession>
<feature type="compositionally biased region" description="Acidic residues" evidence="1">
    <location>
        <begin position="224"/>
        <end position="235"/>
    </location>
</feature>
<protein>
    <submittedName>
        <fullName evidence="2">Uncharacterized protein</fullName>
    </submittedName>
</protein>
<feature type="region of interest" description="Disordered" evidence="1">
    <location>
        <begin position="217"/>
        <end position="241"/>
    </location>
</feature>
<dbReference type="RefSeq" id="WP_153470811.1">
    <property type="nucleotide sequence ID" value="NZ_WBOF01000005.1"/>
</dbReference>
<dbReference type="AlphaFoldDB" id="A0A6N7L5F5"/>